<reference evidence="3 4" key="1">
    <citation type="submission" date="2015-09" db="EMBL/GenBank/DDBJ databases">
        <title>Host preference determinants of Valsa canker pathogens revealed by comparative genomics.</title>
        <authorList>
            <person name="Yin Z."/>
            <person name="Huang L."/>
        </authorList>
    </citation>
    <scope>NUCLEOTIDE SEQUENCE [LARGE SCALE GENOMIC DNA]</scope>
    <source>
        <strain evidence="3 4">YSFL</strain>
    </source>
</reference>
<gene>
    <name evidence="3" type="ORF">VSDG_06867</name>
</gene>
<dbReference type="GO" id="GO:0008237">
    <property type="term" value="F:metallopeptidase activity"/>
    <property type="evidence" value="ECO:0007669"/>
    <property type="project" value="TreeGrafter"/>
</dbReference>
<comment type="caution">
    <text evidence="3">The sequence shown here is derived from an EMBL/GenBank/DDBJ whole genome shotgun (WGS) entry which is preliminary data.</text>
</comment>
<dbReference type="InterPro" id="IPR013536">
    <property type="entry name" value="WLM_dom"/>
</dbReference>
<dbReference type="InterPro" id="IPR053000">
    <property type="entry name" value="WSS1-like_metalloprotease"/>
</dbReference>
<name>A0A423VQH5_CYTCH</name>
<dbReference type="PANTHER" id="PTHR46622">
    <property type="entry name" value="DNA-DEPENDENT METALLOPROTEASE WSS1"/>
    <property type="match status" value="1"/>
</dbReference>
<dbReference type="EMBL" id="LJZO01000033">
    <property type="protein sequence ID" value="ROV93267.1"/>
    <property type="molecule type" value="Genomic_DNA"/>
</dbReference>
<dbReference type="STRING" id="252740.A0A423VQH5"/>
<feature type="region of interest" description="Disordered" evidence="1">
    <location>
        <begin position="257"/>
        <end position="337"/>
    </location>
</feature>
<evidence type="ECO:0000313" key="3">
    <source>
        <dbReference type="EMBL" id="ROV93267.1"/>
    </source>
</evidence>
<evidence type="ECO:0000313" key="4">
    <source>
        <dbReference type="Proteomes" id="UP000284375"/>
    </source>
</evidence>
<dbReference type="PROSITE" id="PS51397">
    <property type="entry name" value="WLM"/>
    <property type="match status" value="1"/>
</dbReference>
<evidence type="ECO:0000259" key="2">
    <source>
        <dbReference type="PROSITE" id="PS51397"/>
    </source>
</evidence>
<dbReference type="Proteomes" id="UP000284375">
    <property type="component" value="Unassembled WGS sequence"/>
</dbReference>
<dbReference type="PANTHER" id="PTHR46622:SF1">
    <property type="entry name" value="DNA-DEPENDENT METALLOPROTEASE WSS1"/>
    <property type="match status" value="1"/>
</dbReference>
<feature type="compositionally biased region" description="Basic and acidic residues" evidence="1">
    <location>
        <begin position="386"/>
        <end position="400"/>
    </location>
</feature>
<organism evidence="3 4">
    <name type="scientific">Cytospora chrysosperma</name>
    <name type="common">Cytospora canker fungus</name>
    <name type="synonym">Sphaeria chrysosperma</name>
    <dbReference type="NCBI Taxonomy" id="252740"/>
    <lineage>
        <taxon>Eukaryota</taxon>
        <taxon>Fungi</taxon>
        <taxon>Dikarya</taxon>
        <taxon>Ascomycota</taxon>
        <taxon>Pezizomycotina</taxon>
        <taxon>Sordariomycetes</taxon>
        <taxon>Sordariomycetidae</taxon>
        <taxon>Diaporthales</taxon>
        <taxon>Cytosporaceae</taxon>
        <taxon>Cytospora</taxon>
    </lineage>
</organism>
<dbReference type="OrthoDB" id="261960at2759"/>
<feature type="region of interest" description="Disordered" evidence="1">
    <location>
        <begin position="386"/>
        <end position="440"/>
    </location>
</feature>
<proteinExistence type="predicted"/>
<feature type="compositionally biased region" description="Polar residues" evidence="1">
    <location>
        <begin position="280"/>
        <end position="290"/>
    </location>
</feature>
<feature type="compositionally biased region" description="Low complexity" evidence="1">
    <location>
        <begin position="309"/>
        <end position="319"/>
    </location>
</feature>
<dbReference type="GO" id="GO:0006281">
    <property type="term" value="P:DNA repair"/>
    <property type="evidence" value="ECO:0007669"/>
    <property type="project" value="TreeGrafter"/>
</dbReference>
<dbReference type="AlphaFoldDB" id="A0A423VQH5"/>
<keyword evidence="4" id="KW-1185">Reference proteome</keyword>
<accession>A0A423VQH5</accession>
<dbReference type="Pfam" id="PF08325">
    <property type="entry name" value="WLM"/>
    <property type="match status" value="1"/>
</dbReference>
<sequence length="440" mass="48202">MVGEGEYDALVLSYTHLKSLPRQGDALHTLKKVASLVKPIMRARGWKVSELAEFYPDQQNLLGLNINKGQKILLRLRYPGDRTQFLPIEEVTDTMLHELCHIVHGPHDAKFHALWDQLRDEHEGLAMKGYTGEGFLSKGHKLGGADRVPMREARRLARAAAEQRAQQAARARGSGQRLGGAPIQRGQDIRKVIVDAVERRNKADRGCGSTNFTDKEIQVISETATKNGFRTQAEEDAANEAAIAQALWELVQEDEKKKHGDGYVPPSAEFPGGNGGGTFIANTSELQSSSTPPPVPEWSRPGGSERARPSATRTSGSAPSAPPRPTPSNPSSDPSAPLAANGWTSIIRLVFCGSPSGWLELRDVHAAQCAEPPQLRRMWHRKAWERDPAARRRCEEREGSKASPDNTSNGEPGERDQPTQPTIKQCGPGTCEDGIVQEQH</sequence>
<dbReference type="GO" id="GO:0005634">
    <property type="term" value="C:nucleus"/>
    <property type="evidence" value="ECO:0007669"/>
    <property type="project" value="TreeGrafter"/>
</dbReference>
<evidence type="ECO:0000256" key="1">
    <source>
        <dbReference type="SAM" id="MobiDB-lite"/>
    </source>
</evidence>
<feature type="domain" description="WLM" evidence="2">
    <location>
        <begin position="2"/>
        <end position="202"/>
    </location>
</feature>
<protein>
    <recommendedName>
        <fullName evidence="2">WLM domain-containing protein</fullName>
    </recommendedName>
</protein>